<dbReference type="RefSeq" id="WP_068215356.1">
    <property type="nucleotide sequence ID" value="NZ_CP139724.1"/>
</dbReference>
<sequence length="144" mass="16689">MKKSFFKRLFNRGKNAAEDYVLQDLVYADVIKDYAKLAEHNKHTGIPVELTVAQALLDLEEFKISFESKHLYWSTDKQKEVDRTLEKLTHIKENAEAFINSELKSVPDSMFEAIDKANTQLAELKAEKQEIRDLSDHSKTQDNE</sequence>
<reference evidence="2 3" key="1">
    <citation type="submission" date="2016-01" db="EMBL/GenBank/DDBJ databases">
        <title>Genome sequencing of Roseivirga spongicola UST030701-084.</title>
        <authorList>
            <person name="Selvaratnam C."/>
            <person name="Thevarajoo S."/>
            <person name="Goh K.M."/>
            <person name="Ee R."/>
            <person name="Chan K.-G."/>
            <person name="Chong C.S."/>
        </authorList>
    </citation>
    <scope>NUCLEOTIDE SEQUENCE [LARGE SCALE GENOMIC DNA]</scope>
    <source>
        <strain evidence="2 3">UST030701-084</strain>
    </source>
</reference>
<keyword evidence="1" id="KW-0175">Coiled coil</keyword>
<organism evidence="2 3">
    <name type="scientific">Roseivirga spongicola</name>
    <dbReference type="NCBI Taxonomy" id="333140"/>
    <lineage>
        <taxon>Bacteria</taxon>
        <taxon>Pseudomonadati</taxon>
        <taxon>Bacteroidota</taxon>
        <taxon>Cytophagia</taxon>
        <taxon>Cytophagales</taxon>
        <taxon>Roseivirgaceae</taxon>
        <taxon>Roseivirga</taxon>
    </lineage>
</organism>
<keyword evidence="3" id="KW-1185">Reference proteome</keyword>
<name>A0A150XEU0_9BACT</name>
<accession>A0A150XEU0</accession>
<evidence type="ECO:0000313" key="3">
    <source>
        <dbReference type="Proteomes" id="UP000075606"/>
    </source>
</evidence>
<dbReference type="STRING" id="333140.AWW68_00180"/>
<proteinExistence type="predicted"/>
<dbReference type="Proteomes" id="UP000075606">
    <property type="component" value="Unassembled WGS sequence"/>
</dbReference>
<feature type="coiled-coil region" evidence="1">
    <location>
        <begin position="114"/>
        <end position="141"/>
    </location>
</feature>
<gene>
    <name evidence="2" type="ORF">AWW68_00180</name>
</gene>
<comment type="caution">
    <text evidence="2">The sequence shown here is derived from an EMBL/GenBank/DDBJ whole genome shotgun (WGS) entry which is preliminary data.</text>
</comment>
<evidence type="ECO:0000313" key="2">
    <source>
        <dbReference type="EMBL" id="KYG77221.1"/>
    </source>
</evidence>
<dbReference type="AlphaFoldDB" id="A0A150XEU0"/>
<evidence type="ECO:0000256" key="1">
    <source>
        <dbReference type="SAM" id="Coils"/>
    </source>
</evidence>
<protein>
    <submittedName>
        <fullName evidence="2">Uncharacterized protein</fullName>
    </submittedName>
</protein>
<dbReference type="EMBL" id="LRPC01000001">
    <property type="protein sequence ID" value="KYG77221.1"/>
    <property type="molecule type" value="Genomic_DNA"/>
</dbReference>